<accession>A0A4C1WSW5</accession>
<keyword evidence="2" id="KW-1185">Reference proteome</keyword>
<sequence length="147" mass="16939">MIARLGYSTEIYSDNVTNLNGTEKELKAVMREETSKRPIVWKYIRPSVLFMGGAWKWLLRASSRLAAPAGATRTRVATECKRSRPHSRFHAASKHLVARYHHSRLPRARQHSTCSRRTNKRWDTLKADEETHHPAYTATDKNIASLR</sequence>
<organism evidence="1 2">
    <name type="scientific">Eumeta variegata</name>
    <name type="common">Bagworm moth</name>
    <name type="synonym">Eumeta japonica</name>
    <dbReference type="NCBI Taxonomy" id="151549"/>
    <lineage>
        <taxon>Eukaryota</taxon>
        <taxon>Metazoa</taxon>
        <taxon>Ecdysozoa</taxon>
        <taxon>Arthropoda</taxon>
        <taxon>Hexapoda</taxon>
        <taxon>Insecta</taxon>
        <taxon>Pterygota</taxon>
        <taxon>Neoptera</taxon>
        <taxon>Endopterygota</taxon>
        <taxon>Lepidoptera</taxon>
        <taxon>Glossata</taxon>
        <taxon>Ditrysia</taxon>
        <taxon>Tineoidea</taxon>
        <taxon>Psychidae</taxon>
        <taxon>Oiketicinae</taxon>
        <taxon>Eumeta</taxon>
    </lineage>
</organism>
<evidence type="ECO:0000313" key="1">
    <source>
        <dbReference type="EMBL" id="GBP53662.1"/>
    </source>
</evidence>
<dbReference type="AlphaFoldDB" id="A0A4C1WSW5"/>
<protein>
    <submittedName>
        <fullName evidence="1">Uncharacterized protein</fullName>
    </submittedName>
</protein>
<dbReference type="EMBL" id="BGZK01000631">
    <property type="protein sequence ID" value="GBP53662.1"/>
    <property type="molecule type" value="Genomic_DNA"/>
</dbReference>
<dbReference type="Proteomes" id="UP000299102">
    <property type="component" value="Unassembled WGS sequence"/>
</dbReference>
<comment type="caution">
    <text evidence="1">The sequence shown here is derived from an EMBL/GenBank/DDBJ whole genome shotgun (WGS) entry which is preliminary data.</text>
</comment>
<name>A0A4C1WSW5_EUMVA</name>
<reference evidence="1 2" key="1">
    <citation type="journal article" date="2019" name="Commun. Biol.">
        <title>The bagworm genome reveals a unique fibroin gene that provides high tensile strength.</title>
        <authorList>
            <person name="Kono N."/>
            <person name="Nakamura H."/>
            <person name="Ohtoshi R."/>
            <person name="Tomita M."/>
            <person name="Numata K."/>
            <person name="Arakawa K."/>
        </authorList>
    </citation>
    <scope>NUCLEOTIDE SEQUENCE [LARGE SCALE GENOMIC DNA]</scope>
</reference>
<evidence type="ECO:0000313" key="2">
    <source>
        <dbReference type="Proteomes" id="UP000299102"/>
    </source>
</evidence>
<proteinExistence type="predicted"/>
<gene>
    <name evidence="1" type="ORF">EVAR_36031_1</name>
</gene>
<dbReference type="OrthoDB" id="8958038at2759"/>